<dbReference type="Pfam" id="PF13391">
    <property type="entry name" value="HNH_2"/>
    <property type="match status" value="1"/>
</dbReference>
<evidence type="ECO:0000259" key="1">
    <source>
        <dbReference type="Pfam" id="PF13391"/>
    </source>
</evidence>
<dbReference type="Proteomes" id="UP000236290">
    <property type="component" value="Unassembled WGS sequence"/>
</dbReference>
<name>A0A2K0TYA2_TRIHA</name>
<reference evidence="2 3" key="1">
    <citation type="submission" date="2017-02" db="EMBL/GenBank/DDBJ databases">
        <title>Genomes of Trichoderma spp. with biocontrol activity.</title>
        <authorList>
            <person name="Gardiner D."/>
            <person name="Kazan K."/>
            <person name="Vos C."/>
            <person name="Harvey P."/>
        </authorList>
    </citation>
    <scope>NUCLEOTIDE SEQUENCE [LARGE SCALE GENOMIC DNA]</scope>
    <source>
        <strain evidence="2 3">Tr1</strain>
    </source>
</reference>
<dbReference type="OrthoDB" id="4897863at2759"/>
<sequence length="242" mass="27579">MAGGKQPKSLPQTPVREAAQAIQLMMTEIEPSSRNEQTALKRRCLARDNYRCIATGMSDHSRLPPQGGTVSTECAHILPFALRTFNPDSAQEVEVKAQIWWAIYRYFPFVKGKINSGNINTPANAITLWTETHHEFGIFHIAFEPKNEVNQYRVHNFTPTTLLTRFLPRSITLTQSDSATVMPDPDFLRLHYQVAMILRVSGIREKFEEIMRENEYNSLYGIQPDGSTNLGHIVTRIMLMDL</sequence>
<dbReference type="InterPro" id="IPR003615">
    <property type="entry name" value="HNH_nuc"/>
</dbReference>
<proteinExistence type="predicted"/>
<dbReference type="EMBL" id="MTYI01000155">
    <property type="protein sequence ID" value="PNP50510.1"/>
    <property type="molecule type" value="Genomic_DNA"/>
</dbReference>
<protein>
    <recommendedName>
        <fullName evidence="1">HNH nuclease domain-containing protein</fullName>
    </recommendedName>
</protein>
<accession>A0A2K0TYA2</accession>
<comment type="caution">
    <text evidence="2">The sequence shown here is derived from an EMBL/GenBank/DDBJ whole genome shotgun (WGS) entry which is preliminary data.</text>
</comment>
<dbReference type="AlphaFoldDB" id="A0A2K0TYA2"/>
<organism evidence="2 3">
    <name type="scientific">Trichoderma harzianum</name>
    <name type="common">Hypocrea lixii</name>
    <dbReference type="NCBI Taxonomy" id="5544"/>
    <lineage>
        <taxon>Eukaryota</taxon>
        <taxon>Fungi</taxon>
        <taxon>Dikarya</taxon>
        <taxon>Ascomycota</taxon>
        <taxon>Pezizomycotina</taxon>
        <taxon>Sordariomycetes</taxon>
        <taxon>Hypocreomycetidae</taxon>
        <taxon>Hypocreales</taxon>
        <taxon>Hypocreaceae</taxon>
        <taxon>Trichoderma</taxon>
    </lineage>
</organism>
<evidence type="ECO:0000313" key="2">
    <source>
        <dbReference type="EMBL" id="PNP50510.1"/>
    </source>
</evidence>
<evidence type="ECO:0000313" key="3">
    <source>
        <dbReference type="Proteomes" id="UP000236290"/>
    </source>
</evidence>
<feature type="domain" description="HNH nuclease" evidence="1">
    <location>
        <begin position="52"/>
        <end position="144"/>
    </location>
</feature>
<gene>
    <name evidence="2" type="ORF">THARTR1_08892</name>
</gene>